<evidence type="ECO:0000313" key="2">
    <source>
        <dbReference type="EMBL" id="UOQ52082.1"/>
    </source>
</evidence>
<protein>
    <recommendedName>
        <fullName evidence="4">Baseplate protein J-like domain-containing protein</fullName>
    </recommendedName>
</protein>
<dbReference type="Proteomes" id="UP000831785">
    <property type="component" value="Chromosome"/>
</dbReference>
<evidence type="ECO:0008006" key="4">
    <source>
        <dbReference type="Google" id="ProtNLM"/>
    </source>
</evidence>
<keyword evidence="3" id="KW-1185">Reference proteome</keyword>
<sequence length="1254" mass="140894">MSTPAPTFSTPKHQAHLQSGGISQHARLLPDLLPGHLELDARQPEDLLAYITRFSEVVRYYRVAEDQLIADGFWSLEHHRSTLILAVIAAQPVKTQAENYAALIGRLRAKNNDTVQQRKALQRLFAAIGTMATTLNKWCEYHRMAGLHPVFQGELEEALDKLGPVLRGAALYEAVLARQQVVRRTTLTEEFLQAFNLRNWHHSQAAEAWLVPAEVEALHQQLLAHTLHPSTVVNEVLDLLRKFQNTQIHLANLAQKTLRQDARGKGDYLPEIGLLITFTHLYRYAQRALNNIPARHLDYYYRKVLRMQPREAVVPHSYAHFELLKGSREVRIPNELLVEGNKDEAGQRTFFRTAEEQTLTPWRLETLSTLHVARTAAGAAVTGLYLSRVADAAAGPGAGLTNANWPLFGEDQALKSHLYRTMADATVGFAVASPVLLLQEGHRTIQLCLHCPPDNIKALGLQLFAANAHRTTTDAHRAQHWVTAFERLGLPAFQAHITGAGGWQPLTIRTLTLDRGQNTVTWLLTLDAGQPAVVGYDPALHPGRYATTQPVVKLVLNPNVAEYGYSSFAALRPRKIQLSVRARHVQGLLLSNQLGRLDASKPFFPFGAAVRCGSYLQVGLPELYGKHVTKLTLLVDWLQLPTEPGGFTSYYRGYTPPISNDSFTVETSFRSGWQWVPTLPQRQRYPLFQPEPSAPDQLRTCTQLDLTPVGAVQATSTATTGPLNDPGYVRLELREPAMGFGDEQYPLLLAETLQHNVRSSTKRPLPRPPFVPQVKSLKLSYQAEDELDMSLMSLRQGVEHRHFFHVHPFAEYEPARMLGQQAADSHLVPLLPEFPAEGSLYLGLSNLTPGSIINLVFVLHPQSRTITSAQDFPAVSWAYLADDQWVSFVPGHTLRDVSEGFTHLGQTYLTLPDLLQTEHALMPSGLFWVRVQVKNNTKLFSHVQAVHPQLVRVVQVLPDPLPTPPKGLLGVAGVRLALPWLGGRDAETTAAYYTRVSERLRHRNRAITPWDYERIVLAQFPEVHSVKCLTAQQVRQLGYPPGRIILAVLPHQHALSESGEPSTTWPFFNAAQLQRIRNWVKAVASPHVEVEVRNPQYEVLTVRCQILYKPVYQKFDQSRQLHRDLADFLSPWGLTEALRGGFHDHFHTSLITSFINQRPYVDRIWGFSLIKTGLVDELHRYYDSAAFQEQDDVEIRADWPWTVFVPAPRHYLEIKTQKEWAAPQPTGIGDLRIEEGFTIGLHFDHESGPPAAAL</sequence>
<organism evidence="2 3">
    <name type="scientific">Hymenobacter cellulosivorans</name>
    <dbReference type="NCBI Taxonomy" id="2932249"/>
    <lineage>
        <taxon>Bacteria</taxon>
        <taxon>Pseudomonadati</taxon>
        <taxon>Bacteroidota</taxon>
        <taxon>Cytophagia</taxon>
        <taxon>Cytophagales</taxon>
        <taxon>Hymenobacteraceae</taxon>
        <taxon>Hymenobacter</taxon>
    </lineage>
</organism>
<accession>A0ABY4F7V4</accession>
<name>A0ABY4F7V4_9BACT</name>
<dbReference type="RefSeq" id="WP_244715734.1">
    <property type="nucleotide sequence ID" value="NZ_CP095049.1"/>
</dbReference>
<proteinExistence type="predicted"/>
<dbReference type="EMBL" id="CP095049">
    <property type="protein sequence ID" value="UOQ52082.1"/>
    <property type="molecule type" value="Genomic_DNA"/>
</dbReference>
<feature type="region of interest" description="Disordered" evidence="1">
    <location>
        <begin position="1"/>
        <end position="20"/>
    </location>
</feature>
<reference evidence="2 3" key="1">
    <citation type="submission" date="2022-04" db="EMBL/GenBank/DDBJ databases">
        <title>Hymenobacter sp. isolated from the air.</title>
        <authorList>
            <person name="Won M."/>
            <person name="Lee C.-M."/>
            <person name="Woen H.-Y."/>
            <person name="Kwon S.-W."/>
        </authorList>
    </citation>
    <scope>NUCLEOTIDE SEQUENCE [LARGE SCALE GENOMIC DNA]</scope>
    <source>
        <strain evidence="3">5116 S-27</strain>
    </source>
</reference>
<evidence type="ECO:0000313" key="3">
    <source>
        <dbReference type="Proteomes" id="UP000831785"/>
    </source>
</evidence>
<gene>
    <name evidence="2" type="ORF">MUN80_20255</name>
</gene>
<evidence type="ECO:0000256" key="1">
    <source>
        <dbReference type="SAM" id="MobiDB-lite"/>
    </source>
</evidence>